<sequence>MNLVNMRWLMFLSCCGALNIAVAAPSPNNAVVEDLVSCKASIESAVAFNQAVRSPEFDLTSAEEYEPWGGLAWRVSPPIKLGSVSSDIVIMETNRSFYLRIPSKNPETDIRATAKSMQLTKAGESDDYLEYQKDLADRTIQVQSSEESDAYWVGCFYDQEAFQRAEEARLDAVPERIKQRKQYQEILEAQ</sequence>
<name>A0ABY2TWI5_9PSED</name>
<dbReference type="Proteomes" id="UP000304941">
    <property type="component" value="Unassembled WGS sequence"/>
</dbReference>
<proteinExistence type="predicted"/>
<feature type="signal peptide" evidence="1">
    <location>
        <begin position="1"/>
        <end position="23"/>
    </location>
</feature>
<accession>A0ABY2TWI5</accession>
<dbReference type="EMBL" id="VBVZ01000699">
    <property type="protein sequence ID" value="TLG87788.1"/>
    <property type="molecule type" value="Genomic_DNA"/>
</dbReference>
<keyword evidence="3" id="KW-1185">Reference proteome</keyword>
<protein>
    <submittedName>
        <fullName evidence="2">Uncharacterized protein</fullName>
    </submittedName>
</protein>
<feature type="chain" id="PRO_5045621166" evidence="1">
    <location>
        <begin position="24"/>
        <end position="190"/>
    </location>
</feature>
<comment type="caution">
    <text evidence="2">The sequence shown here is derived from an EMBL/GenBank/DDBJ whole genome shotgun (WGS) entry which is preliminary data.</text>
</comment>
<dbReference type="RefSeq" id="WP_138453919.1">
    <property type="nucleotide sequence ID" value="NZ_VBVZ01000699.1"/>
</dbReference>
<evidence type="ECO:0000313" key="3">
    <source>
        <dbReference type="Proteomes" id="UP000304941"/>
    </source>
</evidence>
<keyword evidence="1" id="KW-0732">Signal</keyword>
<reference evidence="2 3" key="1">
    <citation type="submission" date="2019-05" db="EMBL/GenBank/DDBJ databases">
        <title>Pseudomonas edaphica sp. nov., isolated from rhizospheric soil of Cistus ladanifer L. in Spain.</title>
        <authorList>
            <person name="Peix A."/>
        </authorList>
    </citation>
    <scope>NUCLEOTIDE SEQUENCE [LARGE SCALE GENOMIC DNA]</scope>
    <source>
        <strain evidence="2 3">RD25</strain>
    </source>
</reference>
<evidence type="ECO:0000256" key="1">
    <source>
        <dbReference type="SAM" id="SignalP"/>
    </source>
</evidence>
<gene>
    <name evidence="2" type="ORF">FEM54_29160</name>
</gene>
<evidence type="ECO:0000313" key="2">
    <source>
        <dbReference type="EMBL" id="TLG87788.1"/>
    </source>
</evidence>
<organism evidence="2 3">
    <name type="scientific">Pseudomonas edaphica</name>
    <dbReference type="NCBI Taxonomy" id="2006980"/>
    <lineage>
        <taxon>Bacteria</taxon>
        <taxon>Pseudomonadati</taxon>
        <taxon>Pseudomonadota</taxon>
        <taxon>Gammaproteobacteria</taxon>
        <taxon>Pseudomonadales</taxon>
        <taxon>Pseudomonadaceae</taxon>
        <taxon>Pseudomonas</taxon>
    </lineage>
</organism>